<dbReference type="Proteomes" id="UP000486351">
    <property type="component" value="Unassembled WGS sequence"/>
</dbReference>
<gene>
    <name evidence="2" type="ORF">PF008_g13104</name>
</gene>
<feature type="signal peptide" evidence="1">
    <location>
        <begin position="1"/>
        <end position="16"/>
    </location>
</feature>
<evidence type="ECO:0000313" key="2">
    <source>
        <dbReference type="EMBL" id="KAE9336255.1"/>
    </source>
</evidence>
<protein>
    <recommendedName>
        <fullName evidence="4">RxLR effector protein</fullName>
    </recommendedName>
</protein>
<accession>A0A6G0RKW7</accession>
<dbReference type="EMBL" id="QXFY01000760">
    <property type="protein sequence ID" value="KAE9336255.1"/>
    <property type="molecule type" value="Genomic_DNA"/>
</dbReference>
<evidence type="ECO:0000256" key="1">
    <source>
        <dbReference type="SAM" id="SignalP"/>
    </source>
</evidence>
<reference evidence="2 3" key="1">
    <citation type="submission" date="2018-09" db="EMBL/GenBank/DDBJ databases">
        <title>Genomic investigation of the strawberry pathogen Phytophthora fragariae indicates pathogenicity is determined by transcriptional variation in three key races.</title>
        <authorList>
            <person name="Adams T.M."/>
            <person name="Armitage A.D."/>
            <person name="Sobczyk M.K."/>
            <person name="Bates H.J."/>
            <person name="Dunwell J.M."/>
            <person name="Nellist C.F."/>
            <person name="Harrison R.J."/>
        </authorList>
    </citation>
    <scope>NUCLEOTIDE SEQUENCE [LARGE SCALE GENOMIC DNA]</scope>
    <source>
        <strain evidence="2 3">NOV-77</strain>
    </source>
</reference>
<organism evidence="2 3">
    <name type="scientific">Phytophthora fragariae</name>
    <dbReference type="NCBI Taxonomy" id="53985"/>
    <lineage>
        <taxon>Eukaryota</taxon>
        <taxon>Sar</taxon>
        <taxon>Stramenopiles</taxon>
        <taxon>Oomycota</taxon>
        <taxon>Peronosporomycetes</taxon>
        <taxon>Peronosporales</taxon>
        <taxon>Peronosporaceae</taxon>
        <taxon>Phytophthora</taxon>
    </lineage>
</organism>
<name>A0A6G0RKW7_9STRA</name>
<proteinExistence type="predicted"/>
<evidence type="ECO:0000313" key="3">
    <source>
        <dbReference type="Proteomes" id="UP000486351"/>
    </source>
</evidence>
<dbReference type="AlphaFoldDB" id="A0A6G0RKW7"/>
<feature type="chain" id="PRO_5026248769" description="RxLR effector protein" evidence="1">
    <location>
        <begin position="17"/>
        <end position="98"/>
    </location>
</feature>
<comment type="caution">
    <text evidence="2">The sequence shown here is derived from an EMBL/GenBank/DDBJ whole genome shotgun (WGS) entry which is preliminary data.</text>
</comment>
<sequence>MNTKCLSLLSASMVASLQLTITSNQGLSTVRYITRRRNVPKLFSGMGAQRDYKQKPSKGKTGVSFTNGDCIGLYSSDLLIYIGLSVNAFPQLMFVNSL</sequence>
<keyword evidence="1" id="KW-0732">Signal</keyword>
<evidence type="ECO:0008006" key="4">
    <source>
        <dbReference type="Google" id="ProtNLM"/>
    </source>
</evidence>